<dbReference type="Proteomes" id="UP000805649">
    <property type="component" value="Unassembled WGS sequence"/>
</dbReference>
<protein>
    <submittedName>
        <fullName evidence="1">Acyl transferase</fullName>
    </submittedName>
</protein>
<gene>
    <name evidence="1" type="ORF">CTRU02_214462</name>
</gene>
<dbReference type="EMBL" id="VUJX02000011">
    <property type="protein sequence ID" value="KAL0930387.1"/>
    <property type="molecule type" value="Genomic_DNA"/>
</dbReference>
<accession>A0ACC3YEX6</accession>
<reference evidence="1 2" key="1">
    <citation type="journal article" date="2020" name="Phytopathology">
        <title>Genome Sequence Resources of Colletotrichum truncatum, C. plurivorum, C. musicola, and C. sojae: Four Species Pathogenic to Soybean (Glycine max).</title>
        <authorList>
            <person name="Rogerio F."/>
            <person name="Boufleur T.R."/>
            <person name="Ciampi-Guillardi M."/>
            <person name="Sukno S.A."/>
            <person name="Thon M.R."/>
            <person name="Massola Junior N.S."/>
            <person name="Baroncelli R."/>
        </authorList>
    </citation>
    <scope>NUCLEOTIDE SEQUENCE [LARGE SCALE GENOMIC DNA]</scope>
    <source>
        <strain evidence="1 2">CMES1059</strain>
    </source>
</reference>
<comment type="caution">
    <text evidence="1">The sequence shown here is derived from an EMBL/GenBank/DDBJ whole genome shotgun (WGS) entry which is preliminary data.</text>
</comment>
<evidence type="ECO:0000313" key="2">
    <source>
        <dbReference type="Proteomes" id="UP000805649"/>
    </source>
</evidence>
<organism evidence="1 2">
    <name type="scientific">Colletotrichum truncatum</name>
    <name type="common">Anthracnose fungus</name>
    <name type="synonym">Colletotrichum capsici</name>
    <dbReference type="NCBI Taxonomy" id="5467"/>
    <lineage>
        <taxon>Eukaryota</taxon>
        <taxon>Fungi</taxon>
        <taxon>Dikarya</taxon>
        <taxon>Ascomycota</taxon>
        <taxon>Pezizomycotina</taxon>
        <taxon>Sordariomycetes</taxon>
        <taxon>Hypocreomycetidae</taxon>
        <taxon>Glomerellales</taxon>
        <taxon>Glomerellaceae</taxon>
        <taxon>Colletotrichum</taxon>
        <taxon>Colletotrichum truncatum species complex</taxon>
    </lineage>
</organism>
<sequence>MNLKRLGFFGQRAIGDPSVLTTAKRTSQTSRNPMMLPTQIFQVRPTGWATDPEDEYFPLSTLDYSVAQVWCNYALFFKLPSADLESQFRITNILRSGLERTISQVRQLSGTLTTHPSGSGLCWHKKRSGTVAFHAQWLDPVNANHKLLTFDDLESRHFLGSAMGDPEMWCVPGFLGGERPEATPAHRPRAAAYKATFIPGGMVFMMHHHHFSGDIMAWSGQLRQLASNCAAIYSSSSRTPGTPSPAFIPWDPASLDLSRVTKPDVPEPQRVTGPTPPQRHPAHRPSQRLLFHLPKSKIADLKKLATPPADDGTGRWASSYDAYMAYIWRVLSKHKTQLYNWDLTEPLLWGEAIDMRRRFRDPPVPRDMQGNVVFVAISNRSEVPQFTAEEVVSSAQFWKLAWYIRQLTNSATQESLDATLTALAPVRDKTTLFFRADAFHPTGSLSTDWRDARPCEVDFGFARPYAFRWPFETVQSNMWVTYPTRVNGAPAGEDEGTELSLPVEKEIVAALLEDPEWNRYFEFRGVEVDDGEVVIESGEVVDGKIKIDVETKIVETVAL</sequence>
<keyword evidence="2" id="KW-1185">Reference proteome</keyword>
<name>A0ACC3YEX6_COLTU</name>
<proteinExistence type="predicted"/>
<keyword evidence="1" id="KW-0808">Transferase</keyword>
<evidence type="ECO:0000313" key="1">
    <source>
        <dbReference type="EMBL" id="KAL0930387.1"/>
    </source>
</evidence>